<feature type="domain" description="DUF5666" evidence="2">
    <location>
        <begin position="268"/>
        <end position="328"/>
    </location>
</feature>
<comment type="caution">
    <text evidence="3">The sequence shown here is derived from an EMBL/GenBank/DDBJ whole genome shotgun (WGS) entry which is preliminary data.</text>
</comment>
<evidence type="ECO:0000259" key="2">
    <source>
        <dbReference type="Pfam" id="PF18914"/>
    </source>
</evidence>
<keyword evidence="1" id="KW-0732">Signal</keyword>
<accession>A0ABU2HDP0</accession>
<gene>
    <name evidence="3" type="ORF">RKA07_03580</name>
</gene>
<name>A0ABU2HDP0_9GAMM</name>
<feature type="domain" description="DUF5666" evidence="2">
    <location>
        <begin position="127"/>
        <end position="174"/>
    </location>
</feature>
<evidence type="ECO:0000313" key="3">
    <source>
        <dbReference type="EMBL" id="MDS1309186.1"/>
    </source>
</evidence>
<evidence type="ECO:0000256" key="1">
    <source>
        <dbReference type="SAM" id="SignalP"/>
    </source>
</evidence>
<dbReference type="PROSITE" id="PS51257">
    <property type="entry name" value="PROKAR_LIPOPROTEIN"/>
    <property type="match status" value="1"/>
</dbReference>
<keyword evidence="4" id="KW-1185">Reference proteome</keyword>
<dbReference type="Proteomes" id="UP001267407">
    <property type="component" value="Unassembled WGS sequence"/>
</dbReference>
<feature type="signal peptide" evidence="1">
    <location>
        <begin position="1"/>
        <end position="26"/>
    </location>
</feature>
<dbReference type="RefSeq" id="WP_310965597.1">
    <property type="nucleotide sequence ID" value="NZ_JAVMBO010000006.1"/>
</dbReference>
<feature type="domain" description="DUF5666" evidence="2">
    <location>
        <begin position="189"/>
        <end position="250"/>
    </location>
</feature>
<organism evidence="3 4">
    <name type="scientific">Marinobacter xiaoshiensis</name>
    <dbReference type="NCBI Taxonomy" id="3073652"/>
    <lineage>
        <taxon>Bacteria</taxon>
        <taxon>Pseudomonadati</taxon>
        <taxon>Pseudomonadota</taxon>
        <taxon>Gammaproteobacteria</taxon>
        <taxon>Pseudomonadales</taxon>
        <taxon>Marinobacteraceae</taxon>
        <taxon>Marinobacter</taxon>
    </lineage>
</organism>
<dbReference type="EMBL" id="JAVMBO010000006">
    <property type="protein sequence ID" value="MDS1309186.1"/>
    <property type="molecule type" value="Genomic_DNA"/>
</dbReference>
<reference evidence="3" key="1">
    <citation type="submission" date="2023-09" db="EMBL/GenBank/DDBJ databases">
        <title>Marinobacter sediminicola sp. nov. and Marinobacter maritimum sp. nov., isolated from marine sediment.</title>
        <authorList>
            <person name="An J."/>
        </authorList>
    </citation>
    <scope>NUCLEOTIDE SEQUENCE</scope>
    <source>
        <strain evidence="3">F60267</strain>
    </source>
</reference>
<sequence length="492" mass="52891">MKLISRKRPLTALATVLLLGLFSACGGESQVADGGIRGTGSSVGPVSGFGSVFVNGVEFFTDSILNEKVESNDGIDTEGDLNEGMILRIEGQWRIDGTGAADSMEYDDTLRGDLSNLVRGAPGEPVRFEIYGQQVVADRQTVLKGRTLATLANNDFVRVSAWRQPDGRYRASYIGFNPVFYGADPIELEGPVDAGSVEADQFTMNGAVIKFGDDSFAEGISAEDLKPGAYFEVEGYKELAGGAIVATRIQLDDFRRYRPVGEDIEIAGPVSSDYNRTDNTFGLNGLTIQVTSATELDDITLDDLKAGLLVQVEGEFVSGDLVRATEIEARDGDAEITGAVDSVELSSNSLMIGGIRVAITSRTIITDDDADEPLTISDLVPGVDDVYVEVAGLQKKGHNGSVYMEATQIEREPSGNTGEYEVKGVVTRQDLTSTTVRVLGLTLITSAAVLNDADRAELEILFDEGEQVVLEVEYRRKADTVDQYEALSVELD</sequence>
<protein>
    <submittedName>
        <fullName evidence="3">DUF5666 domain-containing protein</fullName>
    </submittedName>
</protein>
<feature type="chain" id="PRO_5047060938" evidence="1">
    <location>
        <begin position="27"/>
        <end position="492"/>
    </location>
</feature>
<dbReference type="Pfam" id="PF18914">
    <property type="entry name" value="DUF5666"/>
    <property type="match status" value="4"/>
</dbReference>
<proteinExistence type="predicted"/>
<evidence type="ECO:0000313" key="4">
    <source>
        <dbReference type="Proteomes" id="UP001267407"/>
    </source>
</evidence>
<dbReference type="InterPro" id="IPR043724">
    <property type="entry name" value="DUF5666"/>
</dbReference>
<feature type="domain" description="DUF5666" evidence="2">
    <location>
        <begin position="337"/>
        <end position="395"/>
    </location>
</feature>